<name>A0A3D8RDL3_9HELO</name>
<proteinExistence type="predicted"/>
<accession>A0A3D8RDL3</accession>
<keyword evidence="3" id="KW-1185">Reference proteome</keyword>
<dbReference type="AlphaFoldDB" id="A0A3D8RDL3"/>
<comment type="caution">
    <text evidence="2">The sequence shown here is derived from an EMBL/GenBank/DDBJ whole genome shotgun (WGS) entry which is preliminary data.</text>
</comment>
<sequence length="211" mass="22959">MRCRGRPTPSTALHVAWSSRCDPCPVAKGSGLHLISRPFPPSKVGIDTKPESEVRPWQPARGLVKRPKSGDKGTKTFRHANDAEPEAFAAADSILVQHEASSPTERQYRSHVSEVPPAQVHDDTPPADTGPAQLRRHWRSTTNDRPSSIHPRSSSLQPPSNPGAKHPDHSSGPYQQCSAPPSRPAQNTGPHRPPTHPQEAAALCCHPDFPR</sequence>
<feature type="compositionally biased region" description="Polar residues" evidence="1">
    <location>
        <begin position="172"/>
        <end position="189"/>
    </location>
</feature>
<evidence type="ECO:0000313" key="3">
    <source>
        <dbReference type="Proteomes" id="UP000256328"/>
    </source>
</evidence>
<organism evidence="2 3">
    <name type="scientific">Coleophoma crateriformis</name>
    <dbReference type="NCBI Taxonomy" id="565419"/>
    <lineage>
        <taxon>Eukaryota</taxon>
        <taxon>Fungi</taxon>
        <taxon>Dikarya</taxon>
        <taxon>Ascomycota</taxon>
        <taxon>Pezizomycotina</taxon>
        <taxon>Leotiomycetes</taxon>
        <taxon>Helotiales</taxon>
        <taxon>Dermateaceae</taxon>
        <taxon>Coleophoma</taxon>
    </lineage>
</organism>
<evidence type="ECO:0000256" key="1">
    <source>
        <dbReference type="SAM" id="MobiDB-lite"/>
    </source>
</evidence>
<gene>
    <name evidence="2" type="ORF">BP5796_08015</name>
</gene>
<reference evidence="2 3" key="1">
    <citation type="journal article" date="2018" name="IMA Fungus">
        <title>IMA Genome-F 9: Draft genome sequence of Annulohypoxylon stygium, Aspergillus mulundensis, Berkeleyomyces basicola (syn. Thielaviopsis basicola), Ceratocystis smalleyi, two Cercospora beticola strains, Coleophoma cylindrospora, Fusarium fracticaudum, Phialophora cf. hyalina, and Morchella septimelata.</title>
        <authorList>
            <person name="Wingfield B.D."/>
            <person name="Bills G.F."/>
            <person name="Dong Y."/>
            <person name="Huang W."/>
            <person name="Nel W.J."/>
            <person name="Swalarsk-Parry B.S."/>
            <person name="Vaghefi N."/>
            <person name="Wilken P.M."/>
            <person name="An Z."/>
            <person name="de Beer Z.W."/>
            <person name="De Vos L."/>
            <person name="Chen L."/>
            <person name="Duong T.A."/>
            <person name="Gao Y."/>
            <person name="Hammerbacher A."/>
            <person name="Kikkert J.R."/>
            <person name="Li Y."/>
            <person name="Li H."/>
            <person name="Li K."/>
            <person name="Li Q."/>
            <person name="Liu X."/>
            <person name="Ma X."/>
            <person name="Naidoo K."/>
            <person name="Pethybridge S.J."/>
            <person name="Sun J."/>
            <person name="Steenkamp E.T."/>
            <person name="van der Nest M.A."/>
            <person name="van Wyk S."/>
            <person name="Wingfield M.J."/>
            <person name="Xiong C."/>
            <person name="Yue Q."/>
            <person name="Zhang X."/>
        </authorList>
    </citation>
    <scope>NUCLEOTIDE SEQUENCE [LARGE SCALE GENOMIC DNA]</scope>
    <source>
        <strain evidence="2 3">BP5796</strain>
    </source>
</reference>
<protein>
    <submittedName>
        <fullName evidence="2">Uncharacterized protein</fullName>
    </submittedName>
</protein>
<dbReference type="Proteomes" id="UP000256328">
    <property type="component" value="Unassembled WGS sequence"/>
</dbReference>
<feature type="compositionally biased region" description="Polar residues" evidence="1">
    <location>
        <begin position="140"/>
        <end position="158"/>
    </location>
</feature>
<evidence type="ECO:0000313" key="2">
    <source>
        <dbReference type="EMBL" id="RDW71981.1"/>
    </source>
</evidence>
<feature type="compositionally biased region" description="Basic and acidic residues" evidence="1">
    <location>
        <begin position="68"/>
        <end position="82"/>
    </location>
</feature>
<dbReference type="EMBL" id="PDLN01000011">
    <property type="protein sequence ID" value="RDW71981.1"/>
    <property type="molecule type" value="Genomic_DNA"/>
</dbReference>
<feature type="region of interest" description="Disordered" evidence="1">
    <location>
        <begin position="38"/>
        <end position="211"/>
    </location>
</feature>